<dbReference type="Proteomes" id="UP000193240">
    <property type="component" value="Unassembled WGS sequence"/>
</dbReference>
<feature type="region of interest" description="Disordered" evidence="1">
    <location>
        <begin position="164"/>
        <end position="214"/>
    </location>
</feature>
<gene>
    <name evidence="2" type="ORF">B5807_03048</name>
</gene>
<dbReference type="InParanoid" id="A0A1Y2M8M3"/>
<protein>
    <submittedName>
        <fullName evidence="2">Uncharacterized protein</fullName>
    </submittedName>
</protein>
<name>A0A1Y2M8M3_EPING</name>
<evidence type="ECO:0000256" key="1">
    <source>
        <dbReference type="SAM" id="MobiDB-lite"/>
    </source>
</evidence>
<sequence length="214" mass="23418">MANANYLIPHVASLGINGLNGSDSTNGLNGFDSSSSPPDDCWLSDQSKLEQLQTLRVTALGNAKMLYGSEKFKFFDIVIAYSQPDAKYGAVLVCSFNESTKILRKEVAHCPVKAARAIVHGLHVDTGLLLTKYDVGDQLSGQQGGTARGGEFGLYKGKCAVNNREEEQDDTSSLRRGDVSIPSGPRANRYSPRWVRGDTDRWSHDMYPPLKYAE</sequence>
<evidence type="ECO:0000313" key="3">
    <source>
        <dbReference type="Proteomes" id="UP000193240"/>
    </source>
</evidence>
<feature type="compositionally biased region" description="Basic and acidic residues" evidence="1">
    <location>
        <begin position="195"/>
        <end position="204"/>
    </location>
</feature>
<dbReference type="EMBL" id="KZ107839">
    <property type="protein sequence ID" value="OSS52464.1"/>
    <property type="molecule type" value="Genomic_DNA"/>
</dbReference>
<organism evidence="2 3">
    <name type="scientific">Epicoccum nigrum</name>
    <name type="common">Soil fungus</name>
    <name type="synonym">Epicoccum purpurascens</name>
    <dbReference type="NCBI Taxonomy" id="105696"/>
    <lineage>
        <taxon>Eukaryota</taxon>
        <taxon>Fungi</taxon>
        <taxon>Dikarya</taxon>
        <taxon>Ascomycota</taxon>
        <taxon>Pezizomycotina</taxon>
        <taxon>Dothideomycetes</taxon>
        <taxon>Pleosporomycetidae</taxon>
        <taxon>Pleosporales</taxon>
        <taxon>Pleosporineae</taxon>
        <taxon>Didymellaceae</taxon>
        <taxon>Epicoccum</taxon>
    </lineage>
</organism>
<keyword evidence="3" id="KW-1185">Reference proteome</keyword>
<evidence type="ECO:0000313" key="2">
    <source>
        <dbReference type="EMBL" id="OSS52464.1"/>
    </source>
</evidence>
<reference evidence="2 3" key="1">
    <citation type="journal article" date="2017" name="Genome Announc.">
        <title>Genome sequence of the saprophytic ascomycete Epicoccum nigrum ICMP 19927 strain isolated from New Zealand.</title>
        <authorList>
            <person name="Fokin M."/>
            <person name="Fleetwood D."/>
            <person name="Weir B.S."/>
            <person name="Villas-Boas S.G."/>
        </authorList>
    </citation>
    <scope>NUCLEOTIDE SEQUENCE [LARGE SCALE GENOMIC DNA]</scope>
    <source>
        <strain evidence="2 3">ICMP 19927</strain>
    </source>
</reference>
<accession>A0A1Y2M8M3</accession>
<proteinExistence type="predicted"/>
<dbReference type="AlphaFoldDB" id="A0A1Y2M8M3"/>